<proteinExistence type="predicted"/>
<comment type="caution">
    <text evidence="1">The sequence shown here is derived from an EMBL/GenBank/DDBJ whole genome shotgun (WGS) entry which is preliminary data.</text>
</comment>
<protein>
    <submittedName>
        <fullName evidence="1">Uncharacterized protein</fullName>
    </submittedName>
</protein>
<sequence>MNRLFFEECLSSNRNERPNMTEVISYILDKPFKELDATETDKTTSFLDFYGCENPDISFIKSMFLLEKSETEDDRNDAIELLKESAENGSTNAMYKYSLISTDNDESMSYLQKAADGGNSMAMVQLA</sequence>
<accession>A0ABR2L573</accession>
<name>A0ABR2L573_9EUKA</name>
<dbReference type="Gene3D" id="1.25.40.10">
    <property type="entry name" value="Tetratricopeptide repeat domain"/>
    <property type="match status" value="1"/>
</dbReference>
<gene>
    <name evidence="1" type="ORF">M9Y10_000800</name>
</gene>
<dbReference type="EMBL" id="JAPFFF010000001">
    <property type="protein sequence ID" value="KAK8898509.1"/>
    <property type="molecule type" value="Genomic_DNA"/>
</dbReference>
<dbReference type="InterPro" id="IPR011990">
    <property type="entry name" value="TPR-like_helical_dom_sf"/>
</dbReference>
<reference evidence="1 2" key="1">
    <citation type="submission" date="2024-04" db="EMBL/GenBank/DDBJ databases">
        <title>Tritrichomonas musculus Genome.</title>
        <authorList>
            <person name="Alves-Ferreira E."/>
            <person name="Grigg M."/>
            <person name="Lorenzi H."/>
            <person name="Galac M."/>
        </authorList>
    </citation>
    <scope>NUCLEOTIDE SEQUENCE [LARGE SCALE GENOMIC DNA]</scope>
    <source>
        <strain evidence="1 2">EAF2021</strain>
    </source>
</reference>
<keyword evidence="2" id="KW-1185">Reference proteome</keyword>
<dbReference type="SUPFAM" id="SSF81901">
    <property type="entry name" value="HCP-like"/>
    <property type="match status" value="1"/>
</dbReference>
<dbReference type="Proteomes" id="UP001470230">
    <property type="component" value="Unassembled WGS sequence"/>
</dbReference>
<evidence type="ECO:0000313" key="2">
    <source>
        <dbReference type="Proteomes" id="UP001470230"/>
    </source>
</evidence>
<organism evidence="1 2">
    <name type="scientific">Tritrichomonas musculus</name>
    <dbReference type="NCBI Taxonomy" id="1915356"/>
    <lineage>
        <taxon>Eukaryota</taxon>
        <taxon>Metamonada</taxon>
        <taxon>Parabasalia</taxon>
        <taxon>Tritrichomonadida</taxon>
        <taxon>Tritrichomonadidae</taxon>
        <taxon>Tritrichomonas</taxon>
    </lineage>
</organism>
<evidence type="ECO:0000313" key="1">
    <source>
        <dbReference type="EMBL" id="KAK8898509.1"/>
    </source>
</evidence>